<dbReference type="EMBL" id="AM238663">
    <property type="protein sequence ID" value="CAJ90273.1"/>
    <property type="molecule type" value="Genomic_DNA"/>
</dbReference>
<gene>
    <name evidence="2" type="ORF">SAML1287</name>
</gene>
<dbReference type="AlphaFoldDB" id="A3KKN6"/>
<dbReference type="GO" id="GO:0016787">
    <property type="term" value="F:hydrolase activity"/>
    <property type="evidence" value="ECO:0007669"/>
    <property type="project" value="UniProtKB-KW"/>
</dbReference>
<reference evidence="2" key="1">
    <citation type="journal article" date="2006" name="Mol. Biol. Evol.">
        <title>Evolution of the terminal regions of the Streptomyces linear chromosome.</title>
        <authorList>
            <person name="Choulet F."/>
            <person name="Aigle B."/>
            <person name="Gallois A."/>
            <person name="Mangenot S."/>
            <person name="Gerbaud C."/>
            <person name="Truong C."/>
            <person name="Francou F.X."/>
            <person name="Fourrier C."/>
            <person name="Guerineau M."/>
            <person name="Decaris B."/>
            <person name="Barbe V."/>
            <person name="Pernodet J.L."/>
            <person name="Leblond P."/>
        </authorList>
    </citation>
    <scope>NUCLEOTIDE SEQUENCE</scope>
    <source>
        <strain evidence="2">ATCC 23877</strain>
    </source>
</reference>
<protein>
    <submittedName>
        <fullName evidence="2">Putative hydrolase</fullName>
    </submittedName>
</protein>
<proteinExistence type="predicted"/>
<evidence type="ECO:0000313" key="2">
    <source>
        <dbReference type="EMBL" id="CAJ90273.1"/>
    </source>
</evidence>
<feature type="compositionally biased region" description="Basic residues" evidence="1">
    <location>
        <begin position="1"/>
        <end position="13"/>
    </location>
</feature>
<name>A3KKN6_STRA7</name>
<accession>A3KKN6</accession>
<sequence length="90" mass="9803">MTRARRRPARGRRPGGATTRPVRLLGRVSHPGVVWDRQEFSRLLAGLYHGTASGDRHRAGAAPARLRRLFDSPVAVAAFTEPYAGARTTG</sequence>
<keyword evidence="2" id="KW-0378">Hydrolase</keyword>
<feature type="region of interest" description="Disordered" evidence="1">
    <location>
        <begin position="1"/>
        <end position="20"/>
    </location>
</feature>
<evidence type="ECO:0000256" key="1">
    <source>
        <dbReference type="SAM" id="MobiDB-lite"/>
    </source>
</evidence>
<organism evidence="2">
    <name type="scientific">Streptomyces ambofaciens (strain ATCC 23877 / 3486 / DSM 40053 / JCM 4204 / NBRC 12836 / NRRL B-2516)</name>
    <dbReference type="NCBI Taxonomy" id="278992"/>
    <lineage>
        <taxon>Bacteria</taxon>
        <taxon>Bacillati</taxon>
        <taxon>Actinomycetota</taxon>
        <taxon>Actinomycetes</taxon>
        <taxon>Kitasatosporales</taxon>
        <taxon>Streptomycetaceae</taxon>
        <taxon>Streptomyces</taxon>
    </lineage>
</organism>